<dbReference type="AlphaFoldDB" id="A0A1H9JJT0"/>
<dbReference type="OrthoDB" id="9795340at2"/>
<evidence type="ECO:0000256" key="1">
    <source>
        <dbReference type="SAM" id="MobiDB-lite"/>
    </source>
</evidence>
<dbReference type="PANTHER" id="PTHR12910">
    <property type="entry name" value="NADH-UBIQUINONE OXIDOREDUCTASE SUBUNIT B17.2"/>
    <property type="match status" value="1"/>
</dbReference>
<dbReference type="EMBL" id="FOFG01000008">
    <property type="protein sequence ID" value="SEQ87251.1"/>
    <property type="molecule type" value="Genomic_DNA"/>
</dbReference>
<proteinExistence type="predicted"/>
<dbReference type="Proteomes" id="UP000199647">
    <property type="component" value="Unassembled WGS sequence"/>
</dbReference>
<dbReference type="GO" id="GO:0045271">
    <property type="term" value="C:respiratory chain complex I"/>
    <property type="evidence" value="ECO:0007669"/>
    <property type="project" value="InterPro"/>
</dbReference>
<dbReference type="GO" id="GO:0006979">
    <property type="term" value="P:response to oxidative stress"/>
    <property type="evidence" value="ECO:0007669"/>
    <property type="project" value="TreeGrafter"/>
</dbReference>
<name>A0A1H9JJT0_9HYPH</name>
<dbReference type="NCBIfam" id="NF006040">
    <property type="entry name" value="PRK08183.1"/>
    <property type="match status" value="1"/>
</dbReference>
<feature type="region of interest" description="Disordered" evidence="1">
    <location>
        <begin position="97"/>
        <end position="126"/>
    </location>
</feature>
<dbReference type="STRING" id="1855383.SAMN05216548_108158"/>
<keyword evidence="3" id="KW-1185">Reference proteome</keyword>
<organism evidence="2 3">
    <name type="scientific">Faunimonas pinastri</name>
    <dbReference type="NCBI Taxonomy" id="1855383"/>
    <lineage>
        <taxon>Bacteria</taxon>
        <taxon>Pseudomonadati</taxon>
        <taxon>Pseudomonadota</taxon>
        <taxon>Alphaproteobacteria</taxon>
        <taxon>Hyphomicrobiales</taxon>
        <taxon>Afifellaceae</taxon>
        <taxon>Faunimonas</taxon>
    </lineage>
</organism>
<dbReference type="RefSeq" id="WP_092496920.1">
    <property type="nucleotide sequence ID" value="NZ_FOFG01000008.1"/>
</dbReference>
<accession>A0A1H9JJT0</accession>
<reference evidence="2 3" key="1">
    <citation type="submission" date="2016-10" db="EMBL/GenBank/DDBJ databases">
        <authorList>
            <person name="de Groot N.N."/>
        </authorList>
    </citation>
    <scope>NUCLEOTIDE SEQUENCE [LARGE SCALE GENOMIC DNA]</scope>
    <source>
        <strain evidence="2 3">A52C2</strain>
    </source>
</reference>
<evidence type="ECO:0000313" key="3">
    <source>
        <dbReference type="Proteomes" id="UP000199647"/>
    </source>
</evidence>
<dbReference type="InterPro" id="IPR007763">
    <property type="entry name" value="NDUFA12"/>
</dbReference>
<evidence type="ECO:0000313" key="2">
    <source>
        <dbReference type="EMBL" id="SEQ87251.1"/>
    </source>
</evidence>
<protein>
    <submittedName>
        <fullName evidence="2">NADH:ubiquinone oxidoreductase subunit</fullName>
    </submittedName>
</protein>
<gene>
    <name evidence="2" type="ORF">SAMN05216548_108158</name>
</gene>
<dbReference type="Pfam" id="PF05071">
    <property type="entry name" value="NDUFA12"/>
    <property type="match status" value="1"/>
</dbReference>
<sequence>MKAFLLQFVTWWNGQTIGTRFYTWRKGQLVGTDEAGNSYYQDPSIGRRWVIYSGEVEASRIPPGWYGWMTKKTDIAPPQENYRAHDWQKPHLANLTGTPAAYRPKGSMLSGERRPEVTGDYDAWTP</sequence>
<dbReference type="PANTHER" id="PTHR12910:SF2">
    <property type="entry name" value="NADH DEHYDROGENASE [UBIQUINONE] 1 ALPHA SUBCOMPLEX SUBUNIT 12"/>
    <property type="match status" value="1"/>
</dbReference>
<keyword evidence="2" id="KW-0830">Ubiquinone</keyword>